<dbReference type="PATRIC" id="fig|1263870.3.peg.4753"/>
<dbReference type="Gene3D" id="1.10.443.10">
    <property type="entry name" value="Intergrase catalytic core"/>
    <property type="match status" value="1"/>
</dbReference>
<organism evidence="6 7">
    <name type="scientific">Rhodopirellula sallentina SM41</name>
    <dbReference type="NCBI Taxonomy" id="1263870"/>
    <lineage>
        <taxon>Bacteria</taxon>
        <taxon>Pseudomonadati</taxon>
        <taxon>Planctomycetota</taxon>
        <taxon>Planctomycetia</taxon>
        <taxon>Pirellulales</taxon>
        <taxon>Pirellulaceae</taxon>
        <taxon>Rhodopirellula</taxon>
    </lineage>
</organism>
<evidence type="ECO:0000313" key="6">
    <source>
        <dbReference type="EMBL" id="EMI54049.1"/>
    </source>
</evidence>
<dbReference type="InterPro" id="IPR011010">
    <property type="entry name" value="DNA_brk_join_enz"/>
</dbReference>
<dbReference type="Pfam" id="PF00589">
    <property type="entry name" value="Phage_integrase"/>
    <property type="match status" value="1"/>
</dbReference>
<evidence type="ECO:0000256" key="2">
    <source>
        <dbReference type="ARBA" id="ARBA00023125"/>
    </source>
</evidence>
<keyword evidence="2" id="KW-0238">DNA-binding</keyword>
<dbReference type="InterPro" id="IPR002104">
    <property type="entry name" value="Integrase_catalytic"/>
</dbReference>
<dbReference type="PROSITE" id="PS51898">
    <property type="entry name" value="TYR_RECOMBINASE"/>
    <property type="match status" value="1"/>
</dbReference>
<accession>M5TYC8</accession>
<evidence type="ECO:0000259" key="5">
    <source>
        <dbReference type="PROSITE" id="PS51898"/>
    </source>
</evidence>
<dbReference type="InterPro" id="IPR013762">
    <property type="entry name" value="Integrase-like_cat_sf"/>
</dbReference>
<dbReference type="InterPro" id="IPR050090">
    <property type="entry name" value="Tyrosine_recombinase_XerCD"/>
</dbReference>
<dbReference type="GO" id="GO:0015074">
    <property type="term" value="P:DNA integration"/>
    <property type="evidence" value="ECO:0007669"/>
    <property type="project" value="InterPro"/>
</dbReference>
<dbReference type="AlphaFoldDB" id="M5TYC8"/>
<feature type="compositionally biased region" description="Basic and acidic residues" evidence="4">
    <location>
        <begin position="9"/>
        <end position="25"/>
    </location>
</feature>
<proteinExistence type="inferred from homology"/>
<name>M5TYC8_9BACT</name>
<keyword evidence="3" id="KW-0233">DNA recombination</keyword>
<protein>
    <submittedName>
        <fullName evidence="6">Integrase-recombinase protein</fullName>
    </submittedName>
</protein>
<dbReference type="PANTHER" id="PTHR30349:SF41">
    <property type="entry name" value="INTEGRASE_RECOMBINASE PROTEIN MJ0367-RELATED"/>
    <property type="match status" value="1"/>
</dbReference>
<dbReference type="Proteomes" id="UP000011885">
    <property type="component" value="Unassembled WGS sequence"/>
</dbReference>
<evidence type="ECO:0000256" key="1">
    <source>
        <dbReference type="ARBA" id="ARBA00008857"/>
    </source>
</evidence>
<evidence type="ECO:0000256" key="3">
    <source>
        <dbReference type="ARBA" id="ARBA00023172"/>
    </source>
</evidence>
<comment type="caution">
    <text evidence="6">The sequence shown here is derived from an EMBL/GenBank/DDBJ whole genome shotgun (WGS) entry which is preliminary data.</text>
</comment>
<dbReference type="GO" id="GO:0003677">
    <property type="term" value="F:DNA binding"/>
    <property type="evidence" value="ECO:0007669"/>
    <property type="project" value="UniProtKB-KW"/>
</dbReference>
<dbReference type="EMBL" id="ANOH01000306">
    <property type="protein sequence ID" value="EMI54049.1"/>
    <property type="molecule type" value="Genomic_DNA"/>
</dbReference>
<dbReference type="SUPFAM" id="SSF56349">
    <property type="entry name" value="DNA breaking-rejoining enzymes"/>
    <property type="match status" value="1"/>
</dbReference>
<feature type="compositionally biased region" description="Polar residues" evidence="4">
    <location>
        <begin position="30"/>
        <end position="42"/>
    </location>
</feature>
<evidence type="ECO:0000256" key="4">
    <source>
        <dbReference type="SAM" id="MobiDB-lite"/>
    </source>
</evidence>
<dbReference type="PANTHER" id="PTHR30349">
    <property type="entry name" value="PHAGE INTEGRASE-RELATED"/>
    <property type="match status" value="1"/>
</dbReference>
<dbReference type="CDD" id="cd00397">
    <property type="entry name" value="DNA_BRE_C"/>
    <property type="match status" value="1"/>
</dbReference>
<keyword evidence="7" id="KW-1185">Reference proteome</keyword>
<reference evidence="6 7" key="1">
    <citation type="journal article" date="2013" name="Mar. Genomics">
        <title>Expression of sulfatases in Rhodopirellula baltica and the diversity of sulfatases in the genus Rhodopirellula.</title>
        <authorList>
            <person name="Wegner C.E."/>
            <person name="Richter-Heitmann T."/>
            <person name="Klindworth A."/>
            <person name="Klockow C."/>
            <person name="Richter M."/>
            <person name="Achstetter T."/>
            <person name="Glockner F.O."/>
            <person name="Harder J."/>
        </authorList>
    </citation>
    <scope>NUCLEOTIDE SEQUENCE [LARGE SCALE GENOMIC DNA]</scope>
    <source>
        <strain evidence="6 7">SM41</strain>
    </source>
</reference>
<comment type="similarity">
    <text evidence="1">Belongs to the 'phage' integrase family.</text>
</comment>
<gene>
    <name evidence="6" type="ORF">RSSM_04495</name>
</gene>
<feature type="domain" description="Tyr recombinase" evidence="5">
    <location>
        <begin position="194"/>
        <end position="414"/>
    </location>
</feature>
<dbReference type="GO" id="GO:0006310">
    <property type="term" value="P:DNA recombination"/>
    <property type="evidence" value="ECO:0007669"/>
    <property type="project" value="UniProtKB-KW"/>
</dbReference>
<feature type="region of interest" description="Disordered" evidence="4">
    <location>
        <begin position="1"/>
        <end position="46"/>
    </location>
</feature>
<evidence type="ECO:0000313" key="7">
    <source>
        <dbReference type="Proteomes" id="UP000011885"/>
    </source>
</evidence>
<sequence length="420" mass="46427">MNAKTGKRTTKDDPDAVKRVDESKRFYGTLTRSDGTRKQQPLTEDETSSLALLVRLQSEADKDRALGITPTDRKADEPISSYLADYEAVLRGRGRSDSHVTKTIKRATDILRDSNATTPKTINATAIVKAINAYRTKGKYDGGRRRKTKPGLETCNHYLRAVKAFSRWLWITGILTTDPLKSVSLFNADVDRRKIRRAMTTDELTRLYESTLTAKTYGGKRWRLRGSDRALLYVVAASTGLRASELASLKRSAFSFDVPWQVASGKTDHDDDSATLPPCHLPPATGLASVTIKAKEAKGKRTVTLPLPSFIVGRLVSYLESIAMTDHVWPGSWASEGIASTFFKRDAKRAGLVIANDDGETIDFHALRTSFITSLARSGVHPATAQRLARHSTITLTMNTYTKLDDDDLRDAINKLPPIG</sequence>